<dbReference type="Pfam" id="PF19112">
    <property type="entry name" value="VanA_C"/>
    <property type="match status" value="1"/>
</dbReference>
<dbReference type="GO" id="GO:0016705">
    <property type="term" value="F:oxidoreductase activity, acting on paired donors, with incorporation or reduction of molecular oxygen"/>
    <property type="evidence" value="ECO:0007669"/>
    <property type="project" value="UniProtKB-ARBA"/>
</dbReference>
<dbReference type="AlphaFoldDB" id="K9UML1"/>
<dbReference type="GO" id="GO:0051537">
    <property type="term" value="F:2 iron, 2 sulfur cluster binding"/>
    <property type="evidence" value="ECO:0007669"/>
    <property type="project" value="UniProtKB-KW"/>
</dbReference>
<evidence type="ECO:0000256" key="4">
    <source>
        <dbReference type="ARBA" id="ARBA00023004"/>
    </source>
</evidence>
<dbReference type="PANTHER" id="PTHR21266:SF59">
    <property type="entry name" value="BLR4922 PROTEIN"/>
    <property type="match status" value="1"/>
</dbReference>
<gene>
    <name evidence="7" type="ORF">Cha6605_5171</name>
</gene>
<dbReference type="GO" id="GO:0004497">
    <property type="term" value="F:monooxygenase activity"/>
    <property type="evidence" value="ECO:0007669"/>
    <property type="project" value="UniProtKB-ARBA"/>
</dbReference>
<dbReference type="Proteomes" id="UP000010366">
    <property type="component" value="Chromosome"/>
</dbReference>
<dbReference type="Gene3D" id="3.90.380.10">
    <property type="entry name" value="Naphthalene 1,2-dioxygenase Alpha Subunit, Chain A, domain 1"/>
    <property type="match status" value="1"/>
</dbReference>
<dbReference type="eggNOG" id="COG4638">
    <property type="taxonomic scope" value="Bacteria"/>
</dbReference>
<evidence type="ECO:0000313" key="8">
    <source>
        <dbReference type="Proteomes" id="UP000010366"/>
    </source>
</evidence>
<dbReference type="STRING" id="1173020.Cha6605_5171"/>
<dbReference type="PROSITE" id="PS51296">
    <property type="entry name" value="RIESKE"/>
    <property type="match status" value="1"/>
</dbReference>
<evidence type="ECO:0000256" key="5">
    <source>
        <dbReference type="ARBA" id="ARBA00023014"/>
    </source>
</evidence>
<dbReference type="Gene3D" id="2.102.10.10">
    <property type="entry name" value="Rieske [2Fe-2S] iron-sulphur domain"/>
    <property type="match status" value="1"/>
</dbReference>
<dbReference type="OrthoDB" id="477744at2"/>
<dbReference type="RefSeq" id="WP_015162150.1">
    <property type="nucleotide sequence ID" value="NC_019697.1"/>
</dbReference>
<dbReference type="InterPro" id="IPR050584">
    <property type="entry name" value="Cholesterol_7-desaturase"/>
</dbReference>
<dbReference type="KEGG" id="cmp:Cha6605_5171"/>
<keyword evidence="4" id="KW-0408">Iron</keyword>
<name>K9UML1_CHAP6</name>
<feature type="domain" description="Rieske" evidence="6">
    <location>
        <begin position="6"/>
        <end position="110"/>
    </location>
</feature>
<evidence type="ECO:0000313" key="7">
    <source>
        <dbReference type="EMBL" id="AFY96065.1"/>
    </source>
</evidence>
<dbReference type="HOGENOM" id="CLU_039484_1_2_3"/>
<dbReference type="InterPro" id="IPR017941">
    <property type="entry name" value="Rieske_2Fe-2S"/>
</dbReference>
<keyword evidence="3" id="KW-0560">Oxidoreductase</keyword>
<accession>K9UML1</accession>
<keyword evidence="7" id="KW-0223">Dioxygenase</keyword>
<evidence type="ECO:0000256" key="3">
    <source>
        <dbReference type="ARBA" id="ARBA00023002"/>
    </source>
</evidence>
<dbReference type="SUPFAM" id="SSF55961">
    <property type="entry name" value="Bet v1-like"/>
    <property type="match status" value="1"/>
</dbReference>
<dbReference type="GO" id="GO:0051213">
    <property type="term" value="F:dioxygenase activity"/>
    <property type="evidence" value="ECO:0007669"/>
    <property type="project" value="UniProtKB-KW"/>
</dbReference>
<proteinExistence type="predicted"/>
<evidence type="ECO:0000259" key="6">
    <source>
        <dbReference type="PROSITE" id="PS51296"/>
    </source>
</evidence>
<protein>
    <submittedName>
        <fullName evidence="7">Ring-hydroxylating dioxygenase, large terminal subunit</fullName>
    </submittedName>
</protein>
<organism evidence="7 8">
    <name type="scientific">Chamaesiphon minutus (strain ATCC 27169 / PCC 6605)</name>
    <dbReference type="NCBI Taxonomy" id="1173020"/>
    <lineage>
        <taxon>Bacteria</taxon>
        <taxon>Bacillati</taxon>
        <taxon>Cyanobacteriota</taxon>
        <taxon>Cyanophyceae</taxon>
        <taxon>Gomontiellales</taxon>
        <taxon>Chamaesiphonaceae</taxon>
        <taxon>Chamaesiphon</taxon>
    </lineage>
</organism>
<dbReference type="GO" id="GO:0005506">
    <property type="term" value="F:iron ion binding"/>
    <property type="evidence" value="ECO:0007669"/>
    <property type="project" value="InterPro"/>
</dbReference>
<dbReference type="Pfam" id="PF00355">
    <property type="entry name" value="Rieske"/>
    <property type="match status" value="1"/>
</dbReference>
<reference evidence="7 8" key="1">
    <citation type="submission" date="2012-05" db="EMBL/GenBank/DDBJ databases">
        <title>Finished chromosome of genome of Chamaesiphon sp. PCC 6605.</title>
        <authorList>
            <consortium name="US DOE Joint Genome Institute"/>
            <person name="Gugger M."/>
            <person name="Coursin T."/>
            <person name="Rippka R."/>
            <person name="Tandeau De Marsac N."/>
            <person name="Huntemann M."/>
            <person name="Wei C.-L."/>
            <person name="Han J."/>
            <person name="Detter J.C."/>
            <person name="Han C."/>
            <person name="Tapia R."/>
            <person name="Chen A."/>
            <person name="Kyrpides N."/>
            <person name="Mavromatis K."/>
            <person name="Markowitz V."/>
            <person name="Szeto E."/>
            <person name="Ivanova N."/>
            <person name="Pagani I."/>
            <person name="Pati A."/>
            <person name="Goodwin L."/>
            <person name="Nordberg H.P."/>
            <person name="Cantor M.N."/>
            <person name="Hua S.X."/>
            <person name="Woyke T."/>
            <person name="Kerfeld C.A."/>
        </authorList>
    </citation>
    <scope>NUCLEOTIDE SEQUENCE [LARGE SCALE GENOMIC DNA]</scope>
    <source>
        <strain evidence="8">ATCC 27169 / PCC 6605</strain>
    </source>
</reference>
<keyword evidence="2" id="KW-0479">Metal-binding</keyword>
<dbReference type="PANTHER" id="PTHR21266">
    <property type="entry name" value="IRON-SULFUR DOMAIN CONTAINING PROTEIN"/>
    <property type="match status" value="1"/>
</dbReference>
<dbReference type="InterPro" id="IPR044043">
    <property type="entry name" value="VanA_C_cat"/>
</dbReference>
<evidence type="ECO:0000256" key="1">
    <source>
        <dbReference type="ARBA" id="ARBA00022714"/>
    </source>
</evidence>
<keyword evidence="5" id="KW-0411">Iron-sulfur</keyword>
<sequence length="321" mass="36602">MSKNLWYAVEFCNAIGTSPKLLKILDRELVLYRTADGRIRAIDNNCIHRGAALANGWIENDCIVCPYHGWQYQTDGTCSKIPSQAATATIPKPAKMAVYPVGEKYGWIWLFLGDEMAGEIPTIPNFPQLESDAIRSIQGEFYWNANYERVLENGLDFAHAPFVHSGAFGNPDRPEIQDLQIENYPDGASATVYLSATPPKGLWKFLVRGERSPIKTRTGFFLPNLTFLEVYLPFGQLTIWTAHIPIDLHTTVSKWINFRNFFTGKWADRDAYNRTIKIFEQDRPIVESQRPQIIPTDLNAELYVAADILQLQYRKLRQPSI</sequence>
<evidence type="ECO:0000256" key="2">
    <source>
        <dbReference type="ARBA" id="ARBA00022723"/>
    </source>
</evidence>
<dbReference type="SUPFAM" id="SSF50022">
    <property type="entry name" value="ISP domain"/>
    <property type="match status" value="1"/>
</dbReference>
<dbReference type="EMBL" id="CP003600">
    <property type="protein sequence ID" value="AFY96065.1"/>
    <property type="molecule type" value="Genomic_DNA"/>
</dbReference>
<dbReference type="PROSITE" id="PS00570">
    <property type="entry name" value="RING_HYDROXYL_ALPHA"/>
    <property type="match status" value="1"/>
</dbReference>
<dbReference type="InterPro" id="IPR015881">
    <property type="entry name" value="ARHD_Rieske_2Fe_2S"/>
</dbReference>
<keyword evidence="1" id="KW-0001">2Fe-2S</keyword>
<keyword evidence="8" id="KW-1185">Reference proteome</keyword>
<dbReference type="InterPro" id="IPR036922">
    <property type="entry name" value="Rieske_2Fe-2S_sf"/>
</dbReference>